<evidence type="ECO:0000313" key="5">
    <source>
        <dbReference type="EMBL" id="KZT44164.1"/>
    </source>
</evidence>
<reference evidence="5 6" key="1">
    <citation type="journal article" date="2016" name="Mol. Biol. Evol.">
        <title>Comparative Genomics of Early-Diverging Mushroom-Forming Fungi Provides Insights into the Origins of Lignocellulose Decay Capabilities.</title>
        <authorList>
            <person name="Nagy L.G."/>
            <person name="Riley R."/>
            <person name="Tritt A."/>
            <person name="Adam C."/>
            <person name="Daum C."/>
            <person name="Floudas D."/>
            <person name="Sun H."/>
            <person name="Yadav J.S."/>
            <person name="Pangilinan J."/>
            <person name="Larsson K.H."/>
            <person name="Matsuura K."/>
            <person name="Barry K."/>
            <person name="Labutti K."/>
            <person name="Kuo R."/>
            <person name="Ohm R.A."/>
            <person name="Bhattacharya S.S."/>
            <person name="Shirouzu T."/>
            <person name="Yoshinaga Y."/>
            <person name="Martin F.M."/>
            <person name="Grigoriev I.V."/>
            <person name="Hibbett D.S."/>
        </authorList>
    </citation>
    <scope>NUCLEOTIDE SEQUENCE [LARGE SCALE GENOMIC DNA]</scope>
    <source>
        <strain evidence="5 6">HHB10207 ss-3</strain>
    </source>
</reference>
<sequence>MPKSKSSTDSLNVFSYAFFKSLGEAEKPNVQPVQIPSVIKPEVRVAKKQTKQPFVSFLVFDVEATCVQGANFDYCHEIIEWPVVLLRWKSRTEDGRASELEVVDEFRTFVRPTFRPVLSAFCTSLTGIAQSDVDTAPTFVEMLPQFKMWMVKHGLICPDTEKRLQRFTWCTDGPFDIRDFVVKQCFISNIPIPEWLRSDVTDVRQLVTLWLQNRDSPTKVEQPSYRTHRSHKRPSLNLTSQLKALSLAPFEGRQHSGIDDTRNIARIVTELARRGVRLEPNLYINPGRRWNWMGSRRGEVLEDFL</sequence>
<dbReference type="InterPro" id="IPR012337">
    <property type="entry name" value="RNaseH-like_sf"/>
</dbReference>
<dbReference type="GO" id="GO:0003676">
    <property type="term" value="F:nucleic acid binding"/>
    <property type="evidence" value="ECO:0007669"/>
    <property type="project" value="InterPro"/>
</dbReference>
<keyword evidence="3" id="KW-0269">Exonuclease</keyword>
<keyword evidence="2" id="KW-0378">Hydrolase</keyword>
<dbReference type="STRING" id="1314776.A0A166IX76"/>
<dbReference type="PANTHER" id="PTHR23044:SF61">
    <property type="entry name" value="3'-5' EXORIBONUCLEASE 1-RELATED"/>
    <property type="match status" value="1"/>
</dbReference>
<evidence type="ECO:0000256" key="3">
    <source>
        <dbReference type="ARBA" id="ARBA00022839"/>
    </source>
</evidence>
<organism evidence="5 6">
    <name type="scientific">Sistotremastrum suecicum HHB10207 ss-3</name>
    <dbReference type="NCBI Taxonomy" id="1314776"/>
    <lineage>
        <taxon>Eukaryota</taxon>
        <taxon>Fungi</taxon>
        <taxon>Dikarya</taxon>
        <taxon>Basidiomycota</taxon>
        <taxon>Agaricomycotina</taxon>
        <taxon>Agaricomycetes</taxon>
        <taxon>Sistotremastrales</taxon>
        <taxon>Sistotremastraceae</taxon>
        <taxon>Sistotremastrum</taxon>
    </lineage>
</organism>
<dbReference type="InterPro" id="IPR047201">
    <property type="entry name" value="ERI-1_3'hExo-like"/>
</dbReference>
<feature type="domain" description="Exonuclease" evidence="4">
    <location>
        <begin position="56"/>
        <end position="277"/>
    </location>
</feature>
<evidence type="ECO:0000313" key="6">
    <source>
        <dbReference type="Proteomes" id="UP000076798"/>
    </source>
</evidence>
<evidence type="ECO:0000256" key="2">
    <source>
        <dbReference type="ARBA" id="ARBA00022801"/>
    </source>
</evidence>
<keyword evidence="1" id="KW-0540">Nuclease</keyword>
<dbReference type="PANTHER" id="PTHR23044">
    <property type="entry name" value="3'-5' EXONUCLEASE ERI1-RELATED"/>
    <property type="match status" value="1"/>
</dbReference>
<dbReference type="Pfam" id="PF00929">
    <property type="entry name" value="RNase_T"/>
    <property type="match status" value="1"/>
</dbReference>
<keyword evidence="6" id="KW-1185">Reference proteome</keyword>
<dbReference type="AlphaFoldDB" id="A0A166IX76"/>
<dbReference type="SMART" id="SM00479">
    <property type="entry name" value="EXOIII"/>
    <property type="match status" value="1"/>
</dbReference>
<dbReference type="InterPro" id="IPR051274">
    <property type="entry name" value="3-5_Exoribonuclease"/>
</dbReference>
<name>A0A166IX76_9AGAM</name>
<dbReference type="CDD" id="cd06133">
    <property type="entry name" value="ERI-1_3'hExo_like"/>
    <property type="match status" value="1"/>
</dbReference>
<dbReference type="OrthoDB" id="448399at2759"/>
<protein>
    <recommendedName>
        <fullName evidence="4">Exonuclease domain-containing protein</fullName>
    </recommendedName>
</protein>
<dbReference type="SUPFAM" id="SSF53098">
    <property type="entry name" value="Ribonuclease H-like"/>
    <property type="match status" value="1"/>
</dbReference>
<dbReference type="GO" id="GO:0000175">
    <property type="term" value="F:3'-5'-RNA exonuclease activity"/>
    <property type="evidence" value="ECO:0007669"/>
    <property type="project" value="InterPro"/>
</dbReference>
<proteinExistence type="predicted"/>
<dbReference type="Gene3D" id="3.30.420.10">
    <property type="entry name" value="Ribonuclease H-like superfamily/Ribonuclease H"/>
    <property type="match status" value="1"/>
</dbReference>
<dbReference type="InterPro" id="IPR036397">
    <property type="entry name" value="RNaseH_sf"/>
</dbReference>
<dbReference type="Proteomes" id="UP000076798">
    <property type="component" value="Unassembled WGS sequence"/>
</dbReference>
<evidence type="ECO:0000256" key="1">
    <source>
        <dbReference type="ARBA" id="ARBA00022722"/>
    </source>
</evidence>
<gene>
    <name evidence="5" type="ORF">SISSUDRAFT_977293</name>
</gene>
<dbReference type="InterPro" id="IPR013520">
    <property type="entry name" value="Ribonucl_H"/>
</dbReference>
<evidence type="ECO:0000259" key="4">
    <source>
        <dbReference type="SMART" id="SM00479"/>
    </source>
</evidence>
<accession>A0A166IX76</accession>
<dbReference type="EMBL" id="KV428005">
    <property type="protein sequence ID" value="KZT44164.1"/>
    <property type="molecule type" value="Genomic_DNA"/>
</dbReference>